<dbReference type="PANTHER" id="PTHR44942:SF4">
    <property type="entry name" value="METHYLTRANSFERASE TYPE 11 DOMAIN-CONTAINING PROTEIN"/>
    <property type="match status" value="1"/>
</dbReference>
<dbReference type="SUPFAM" id="SSF53335">
    <property type="entry name" value="S-adenosyl-L-methionine-dependent methyltransferases"/>
    <property type="match status" value="1"/>
</dbReference>
<keyword evidence="2" id="KW-0808">Transferase</keyword>
<dbReference type="GO" id="GO:0008168">
    <property type="term" value="F:methyltransferase activity"/>
    <property type="evidence" value="ECO:0007669"/>
    <property type="project" value="UniProtKB-KW"/>
</dbReference>
<dbReference type="Gene3D" id="3.40.50.150">
    <property type="entry name" value="Vaccinia Virus protein VP39"/>
    <property type="match status" value="1"/>
</dbReference>
<comment type="caution">
    <text evidence="4">The sequence shown here is derived from an EMBL/GenBank/DDBJ whole genome shotgun (WGS) entry which is preliminary data.</text>
</comment>
<dbReference type="EMBL" id="JAGSXH010000001">
    <property type="protein sequence ID" value="MBS2961504.1"/>
    <property type="molecule type" value="Genomic_DNA"/>
</dbReference>
<gene>
    <name evidence="4" type="ORF">KGA66_00500</name>
</gene>
<accession>A0A8J7WL45</accession>
<dbReference type="GO" id="GO:0032259">
    <property type="term" value="P:methylation"/>
    <property type="evidence" value="ECO:0007669"/>
    <property type="project" value="UniProtKB-KW"/>
</dbReference>
<name>A0A8J7WL45_9ACTN</name>
<feature type="domain" description="Methyltransferase" evidence="3">
    <location>
        <begin position="57"/>
        <end position="142"/>
    </location>
</feature>
<dbReference type="RefSeq" id="WP_211463244.1">
    <property type="nucleotide sequence ID" value="NZ_JAGSXH010000001.1"/>
</dbReference>
<dbReference type="InterPro" id="IPR029063">
    <property type="entry name" value="SAM-dependent_MTases_sf"/>
</dbReference>
<reference evidence="4" key="1">
    <citation type="submission" date="2021-04" db="EMBL/GenBank/DDBJ databases">
        <title>Genome based classification of Actinospica acidithermotolerans sp. nov., an actinobacterium isolated from an Indonesian hot spring.</title>
        <authorList>
            <person name="Kusuma A.B."/>
            <person name="Putra K.E."/>
            <person name="Nafisah S."/>
            <person name="Loh J."/>
            <person name="Nouioui I."/>
            <person name="Goodfellow M."/>
        </authorList>
    </citation>
    <scope>NUCLEOTIDE SEQUENCE</scope>
    <source>
        <strain evidence="4">DSM 45618</strain>
    </source>
</reference>
<dbReference type="PANTHER" id="PTHR44942">
    <property type="entry name" value="METHYLTRANSF_11 DOMAIN-CONTAINING PROTEIN"/>
    <property type="match status" value="1"/>
</dbReference>
<dbReference type="InterPro" id="IPR041698">
    <property type="entry name" value="Methyltransf_25"/>
</dbReference>
<organism evidence="4 5">
    <name type="scientific">Actinocrinis puniceicyclus</name>
    <dbReference type="NCBI Taxonomy" id="977794"/>
    <lineage>
        <taxon>Bacteria</taxon>
        <taxon>Bacillati</taxon>
        <taxon>Actinomycetota</taxon>
        <taxon>Actinomycetes</taxon>
        <taxon>Catenulisporales</taxon>
        <taxon>Actinospicaceae</taxon>
        <taxon>Actinocrinis</taxon>
    </lineage>
</organism>
<evidence type="ECO:0000313" key="4">
    <source>
        <dbReference type="EMBL" id="MBS2961504.1"/>
    </source>
</evidence>
<proteinExistence type="predicted"/>
<keyword evidence="5" id="KW-1185">Reference proteome</keyword>
<dbReference type="InterPro" id="IPR051052">
    <property type="entry name" value="Diverse_substrate_MTase"/>
</dbReference>
<keyword evidence="1 4" id="KW-0489">Methyltransferase</keyword>
<evidence type="ECO:0000313" key="5">
    <source>
        <dbReference type="Proteomes" id="UP000677913"/>
    </source>
</evidence>
<protein>
    <submittedName>
        <fullName evidence="4">Class I SAM-dependent methyltransferase</fullName>
    </submittedName>
</protein>
<sequence>MTTMTPEPSPPAGNEPHRAREIAQSFGADADRYDRARPGYPDALIKRIVSACPGRDVVDVGCGTGIAARQFHAAGCRVLGVEVDARMADLARRTGTEVEVSTFEEWDPAGRRFDAVVAAQAWHWVDPVAGAGRAAEALREGGRLAAFWNVFQLPPDLARAFAETYRRVLPETEFFQRAVPGLEVYAPIFTKAAAGIEQTGAFDEPERWNFAWQRSYTRDEWLDQVPTFGGHSRFPAQTQRDLLAGLGAAIDSVGGSFLMQYATVAVTAARKTVS</sequence>
<evidence type="ECO:0000256" key="1">
    <source>
        <dbReference type="ARBA" id="ARBA00022603"/>
    </source>
</evidence>
<dbReference type="Proteomes" id="UP000677913">
    <property type="component" value="Unassembled WGS sequence"/>
</dbReference>
<dbReference type="CDD" id="cd02440">
    <property type="entry name" value="AdoMet_MTases"/>
    <property type="match status" value="1"/>
</dbReference>
<evidence type="ECO:0000259" key="3">
    <source>
        <dbReference type="Pfam" id="PF13649"/>
    </source>
</evidence>
<dbReference type="Pfam" id="PF13649">
    <property type="entry name" value="Methyltransf_25"/>
    <property type="match status" value="1"/>
</dbReference>
<dbReference type="AlphaFoldDB" id="A0A8J7WL45"/>
<evidence type="ECO:0000256" key="2">
    <source>
        <dbReference type="ARBA" id="ARBA00022679"/>
    </source>
</evidence>